<protein>
    <submittedName>
        <fullName evidence="1">DUF4160 domain-containing protein</fullName>
    </submittedName>
</protein>
<sequence length="85" mass="10005">MPQISSFYGIIIFLNFSDHMPPHFHAWYGDHKCIVNIKDGIVRGEMPARALKMIFEWMDMHKEELLEAWNKAINGEHPNKIEPLK</sequence>
<proteinExistence type="predicted"/>
<accession>A0AC61RGP2</accession>
<comment type="caution">
    <text evidence="1">The sequence shown here is derived from an EMBL/GenBank/DDBJ whole genome shotgun (WGS) entry which is preliminary data.</text>
</comment>
<evidence type="ECO:0000313" key="1">
    <source>
        <dbReference type="EMBL" id="TGY76885.1"/>
    </source>
</evidence>
<keyword evidence="2" id="KW-1185">Reference proteome</keyword>
<name>A0AC61RGP2_9BACT</name>
<gene>
    <name evidence="1" type="ORF">E5331_16940</name>
</gene>
<dbReference type="Proteomes" id="UP000306319">
    <property type="component" value="Unassembled WGS sequence"/>
</dbReference>
<reference evidence="1" key="1">
    <citation type="submission" date="2019-04" db="EMBL/GenBank/DDBJ databases">
        <title>Microbes associate with the intestines of laboratory mice.</title>
        <authorList>
            <person name="Navarre W."/>
            <person name="Wong E."/>
            <person name="Huang K."/>
            <person name="Tropini C."/>
            <person name="Ng K."/>
            <person name="Yu B."/>
        </authorList>
    </citation>
    <scope>NUCLEOTIDE SEQUENCE</scope>
    <source>
        <strain evidence="1">NM04_E33</strain>
    </source>
</reference>
<dbReference type="EMBL" id="SRYB01000034">
    <property type="protein sequence ID" value="TGY76885.1"/>
    <property type="molecule type" value="Genomic_DNA"/>
</dbReference>
<organism evidence="1 2">
    <name type="scientific">Lepagella muris</name>
    <dbReference type="NCBI Taxonomy" id="3032870"/>
    <lineage>
        <taxon>Bacteria</taxon>
        <taxon>Pseudomonadati</taxon>
        <taxon>Bacteroidota</taxon>
        <taxon>Bacteroidia</taxon>
        <taxon>Bacteroidales</taxon>
        <taxon>Muribaculaceae</taxon>
        <taxon>Lepagella</taxon>
    </lineage>
</organism>
<evidence type="ECO:0000313" key="2">
    <source>
        <dbReference type="Proteomes" id="UP000306319"/>
    </source>
</evidence>